<dbReference type="GO" id="GO:0008408">
    <property type="term" value="F:3'-5' exonuclease activity"/>
    <property type="evidence" value="ECO:0007669"/>
    <property type="project" value="TreeGrafter"/>
</dbReference>
<keyword evidence="5 10" id="KW-0378">Hydrolase</keyword>
<organism evidence="10 11">
    <name type="scientific">Lactobacillus selangorensis</name>
    <dbReference type="NCBI Taxonomy" id="81857"/>
    <lineage>
        <taxon>Bacteria</taxon>
        <taxon>Bacillati</taxon>
        <taxon>Bacillota</taxon>
        <taxon>Bacilli</taxon>
        <taxon>Lactobacillales</taxon>
        <taxon>Lactobacillaceae</taxon>
        <taxon>Lactobacillus</taxon>
    </lineage>
</organism>
<proteinExistence type="predicted"/>
<dbReference type="GO" id="GO:0003676">
    <property type="term" value="F:nucleic acid binding"/>
    <property type="evidence" value="ECO:0007669"/>
    <property type="project" value="InterPro"/>
</dbReference>
<keyword evidence="4" id="KW-0540">Nuclease</keyword>
<gene>
    <name evidence="9" type="ORF">IV38_GL001875</name>
    <name evidence="10" type="ORF">IV40_GL001959</name>
</gene>
<dbReference type="InterPro" id="IPR013520">
    <property type="entry name" value="Ribonucl_H"/>
</dbReference>
<keyword evidence="5 10" id="KW-0269">Exonuclease</keyword>
<evidence type="ECO:0000256" key="7">
    <source>
        <dbReference type="ARBA" id="ARBA00070925"/>
    </source>
</evidence>
<feature type="domain" description="Exonuclease" evidence="8">
    <location>
        <begin position="1"/>
        <end position="162"/>
    </location>
</feature>
<comment type="caution">
    <text evidence="10">The sequence shown here is derived from an EMBL/GenBank/DDBJ whole genome shotgun (WGS) entry which is preliminary data.</text>
</comment>
<dbReference type="EMBL" id="JQAT01000006">
    <property type="protein sequence ID" value="KRN27663.1"/>
    <property type="molecule type" value="Genomic_DNA"/>
</dbReference>
<keyword evidence="6" id="KW-0239">DNA-directed DNA polymerase</keyword>
<keyword evidence="2" id="KW-0548">Nucleotidyltransferase</keyword>
<evidence type="ECO:0000259" key="8">
    <source>
        <dbReference type="SMART" id="SM00479"/>
    </source>
</evidence>
<dbReference type="CDD" id="cd06130">
    <property type="entry name" value="DNA_pol_III_epsilon_like"/>
    <property type="match status" value="1"/>
</dbReference>
<sequence length="173" mass="19801">MDFETASPKRYSACSLALVVVRNSQIVDTFYSLIKPETEFSAWNTKIHGLHASDVADAPKFPEVWAHIQTLFEPNKLVVAHNARFDTSVLRSTLNYYDIEAPKYLALDTLKTSRHFYPEFPNHKLNTICDQLDIDLHHHHNALDDSVACANILLHEEQHFGDNALKPMVKFIQ</sequence>
<dbReference type="FunFam" id="3.30.420.10:FF:000045">
    <property type="entry name" value="3'-5' exonuclease DinG"/>
    <property type="match status" value="1"/>
</dbReference>
<evidence type="ECO:0000256" key="1">
    <source>
        <dbReference type="ARBA" id="ARBA00022679"/>
    </source>
</evidence>
<protein>
    <recommendedName>
        <fullName evidence="7">DNA polymerase III polC-type</fullName>
    </recommendedName>
</protein>
<evidence type="ECO:0000313" key="9">
    <source>
        <dbReference type="EMBL" id="KRN27663.1"/>
    </source>
</evidence>
<dbReference type="STRING" id="81857.IV38_GL001875"/>
<dbReference type="PANTHER" id="PTHR30231:SF42">
    <property type="entry name" value="EXONUCLEASE"/>
    <property type="match status" value="1"/>
</dbReference>
<evidence type="ECO:0000313" key="10">
    <source>
        <dbReference type="EMBL" id="KRN30370.1"/>
    </source>
</evidence>
<evidence type="ECO:0000256" key="3">
    <source>
        <dbReference type="ARBA" id="ARBA00022705"/>
    </source>
</evidence>
<name>A0A0R2FPB2_9LACO</name>
<dbReference type="SMART" id="SM00479">
    <property type="entry name" value="EXOIII"/>
    <property type="match status" value="1"/>
</dbReference>
<evidence type="ECO:0000256" key="2">
    <source>
        <dbReference type="ARBA" id="ARBA00022695"/>
    </source>
</evidence>
<dbReference type="InterPro" id="IPR036397">
    <property type="entry name" value="RNaseH_sf"/>
</dbReference>
<dbReference type="Gene3D" id="3.30.420.10">
    <property type="entry name" value="Ribonuclease H-like superfamily/Ribonuclease H"/>
    <property type="match status" value="1"/>
</dbReference>
<dbReference type="AlphaFoldDB" id="A0A0R2FPB2"/>
<accession>A0A0R2FPB2</accession>
<reference evidence="11 12" key="1">
    <citation type="journal article" date="2015" name="Genome Announc.">
        <title>Expanding the biotechnology potential of lactobacilli through comparative genomics of 213 strains and associated genera.</title>
        <authorList>
            <person name="Sun Z."/>
            <person name="Harris H.M."/>
            <person name="McCann A."/>
            <person name="Guo C."/>
            <person name="Argimon S."/>
            <person name="Zhang W."/>
            <person name="Yang X."/>
            <person name="Jeffery I.B."/>
            <person name="Cooney J.C."/>
            <person name="Kagawa T.F."/>
            <person name="Liu W."/>
            <person name="Song Y."/>
            <person name="Salvetti E."/>
            <person name="Wrobel A."/>
            <person name="Rasinkangas P."/>
            <person name="Parkhill J."/>
            <person name="Rea M.C."/>
            <person name="O'Sullivan O."/>
            <person name="Ritari J."/>
            <person name="Douillard F.P."/>
            <person name="Paul Ross R."/>
            <person name="Yang R."/>
            <person name="Briner A.E."/>
            <person name="Felis G.E."/>
            <person name="de Vos W.M."/>
            <person name="Barrangou R."/>
            <person name="Klaenhammer T.R."/>
            <person name="Caufield P.W."/>
            <person name="Cui Y."/>
            <person name="Zhang H."/>
            <person name="O'Toole P.W."/>
        </authorList>
    </citation>
    <scope>NUCLEOTIDE SEQUENCE [LARGE SCALE GENOMIC DNA]</scope>
    <source>
        <strain evidence="9 12">ATCC BAA-66</strain>
        <strain evidence="10 11">DSM 13344</strain>
    </source>
</reference>
<dbReference type="InterPro" id="IPR012337">
    <property type="entry name" value="RNaseH-like_sf"/>
</dbReference>
<dbReference type="GO" id="GO:0005829">
    <property type="term" value="C:cytosol"/>
    <property type="evidence" value="ECO:0007669"/>
    <property type="project" value="TreeGrafter"/>
</dbReference>
<dbReference type="SUPFAM" id="SSF53098">
    <property type="entry name" value="Ribonuclease H-like"/>
    <property type="match status" value="1"/>
</dbReference>
<dbReference type="GO" id="GO:0006260">
    <property type="term" value="P:DNA replication"/>
    <property type="evidence" value="ECO:0007669"/>
    <property type="project" value="UniProtKB-KW"/>
</dbReference>
<evidence type="ECO:0000256" key="5">
    <source>
        <dbReference type="ARBA" id="ARBA00022839"/>
    </source>
</evidence>
<dbReference type="EMBL" id="JQAZ01000007">
    <property type="protein sequence ID" value="KRN30370.1"/>
    <property type="molecule type" value="Genomic_DNA"/>
</dbReference>
<keyword evidence="11" id="KW-1185">Reference proteome</keyword>
<evidence type="ECO:0000313" key="11">
    <source>
        <dbReference type="Proteomes" id="UP000051645"/>
    </source>
</evidence>
<keyword evidence="1" id="KW-0808">Transferase</keyword>
<evidence type="ECO:0000313" key="12">
    <source>
        <dbReference type="Proteomes" id="UP000051751"/>
    </source>
</evidence>
<dbReference type="Proteomes" id="UP000051645">
    <property type="component" value="Unassembled WGS sequence"/>
</dbReference>
<dbReference type="Proteomes" id="UP000051751">
    <property type="component" value="Unassembled WGS sequence"/>
</dbReference>
<evidence type="ECO:0000256" key="6">
    <source>
        <dbReference type="ARBA" id="ARBA00022932"/>
    </source>
</evidence>
<evidence type="ECO:0000256" key="4">
    <source>
        <dbReference type="ARBA" id="ARBA00022722"/>
    </source>
</evidence>
<keyword evidence="3" id="KW-0235">DNA replication</keyword>
<dbReference type="PATRIC" id="fig|81857.3.peg.1901"/>
<dbReference type="Pfam" id="PF00929">
    <property type="entry name" value="RNase_T"/>
    <property type="match status" value="1"/>
</dbReference>
<dbReference type="PANTHER" id="PTHR30231">
    <property type="entry name" value="DNA POLYMERASE III SUBUNIT EPSILON"/>
    <property type="match status" value="1"/>
</dbReference>
<dbReference type="GO" id="GO:0003887">
    <property type="term" value="F:DNA-directed DNA polymerase activity"/>
    <property type="evidence" value="ECO:0007669"/>
    <property type="project" value="UniProtKB-KW"/>
</dbReference>